<dbReference type="RefSeq" id="WP_272008892.1">
    <property type="nucleotide sequence ID" value="NZ_JAQNDN010000024.1"/>
</dbReference>
<keyword evidence="2" id="KW-0012">Acyltransferase</keyword>
<proteinExistence type="predicted"/>
<organism evidence="4 5">
    <name type="scientific">Nannocystis radixulma</name>
    <dbReference type="NCBI Taxonomy" id="2995305"/>
    <lineage>
        <taxon>Bacteria</taxon>
        <taxon>Pseudomonadati</taxon>
        <taxon>Myxococcota</taxon>
        <taxon>Polyangia</taxon>
        <taxon>Nannocystales</taxon>
        <taxon>Nannocystaceae</taxon>
        <taxon>Nannocystis</taxon>
    </lineage>
</organism>
<dbReference type="InterPro" id="IPR000182">
    <property type="entry name" value="GNAT_dom"/>
</dbReference>
<dbReference type="SUPFAM" id="SSF55729">
    <property type="entry name" value="Acyl-CoA N-acyltransferases (Nat)"/>
    <property type="match status" value="1"/>
</dbReference>
<dbReference type="Pfam" id="PF00583">
    <property type="entry name" value="Acetyltransf_1"/>
    <property type="match status" value="1"/>
</dbReference>
<evidence type="ECO:0000313" key="5">
    <source>
        <dbReference type="Proteomes" id="UP001217838"/>
    </source>
</evidence>
<sequence>MTEPHVRPMQLDDAAGVARLCLPLGVTVTAAELRRRLAALQGAASQGLFVAEAGEGVIGWMHVQERPSLLTAASAELTAIAVDERARQRGVGRRLVQAAEAWARARDCAYLVLRSGASRTGAHGFYAALGYARTSSSYKFEKPLG</sequence>
<dbReference type="PANTHER" id="PTHR43877">
    <property type="entry name" value="AMINOALKYLPHOSPHONATE N-ACETYLTRANSFERASE-RELATED-RELATED"/>
    <property type="match status" value="1"/>
</dbReference>
<dbReference type="EMBL" id="JAQNDN010000024">
    <property type="protein sequence ID" value="MDC0674547.1"/>
    <property type="molecule type" value="Genomic_DNA"/>
</dbReference>
<comment type="caution">
    <text evidence="4">The sequence shown here is derived from an EMBL/GenBank/DDBJ whole genome shotgun (WGS) entry which is preliminary data.</text>
</comment>
<gene>
    <name evidence="4" type="ORF">POL58_42765</name>
</gene>
<feature type="domain" description="N-acetyltransferase" evidence="3">
    <location>
        <begin position="4"/>
        <end position="145"/>
    </location>
</feature>
<dbReference type="CDD" id="cd04301">
    <property type="entry name" value="NAT_SF"/>
    <property type="match status" value="1"/>
</dbReference>
<evidence type="ECO:0000259" key="3">
    <source>
        <dbReference type="PROSITE" id="PS51186"/>
    </source>
</evidence>
<keyword evidence="1" id="KW-0808">Transferase</keyword>
<accession>A0ABT5BKB3</accession>
<evidence type="ECO:0000256" key="2">
    <source>
        <dbReference type="ARBA" id="ARBA00023315"/>
    </source>
</evidence>
<name>A0ABT5BKB3_9BACT</name>
<dbReference type="InterPro" id="IPR050832">
    <property type="entry name" value="Bact_Acetyltransf"/>
</dbReference>
<dbReference type="PROSITE" id="PS51186">
    <property type="entry name" value="GNAT"/>
    <property type="match status" value="1"/>
</dbReference>
<reference evidence="4 5" key="1">
    <citation type="submission" date="2022-11" db="EMBL/GenBank/DDBJ databases">
        <title>Minimal conservation of predation-associated metabolite biosynthetic gene clusters underscores biosynthetic potential of Myxococcota including descriptions for ten novel species: Archangium lansinium sp. nov., Myxococcus landrumus sp. nov., Nannocystis bai.</title>
        <authorList>
            <person name="Ahearne A."/>
            <person name="Stevens C."/>
            <person name="Dowd S."/>
        </authorList>
    </citation>
    <scope>NUCLEOTIDE SEQUENCE [LARGE SCALE GENOMIC DNA]</scope>
    <source>
        <strain evidence="4 5">NCELM</strain>
    </source>
</reference>
<evidence type="ECO:0000256" key="1">
    <source>
        <dbReference type="ARBA" id="ARBA00022679"/>
    </source>
</evidence>
<dbReference type="Proteomes" id="UP001217838">
    <property type="component" value="Unassembled WGS sequence"/>
</dbReference>
<dbReference type="InterPro" id="IPR016181">
    <property type="entry name" value="Acyl_CoA_acyltransferase"/>
</dbReference>
<evidence type="ECO:0000313" key="4">
    <source>
        <dbReference type="EMBL" id="MDC0674547.1"/>
    </source>
</evidence>
<keyword evidence="5" id="KW-1185">Reference proteome</keyword>
<protein>
    <submittedName>
        <fullName evidence="4">GNAT family N-acetyltransferase</fullName>
    </submittedName>
</protein>
<dbReference type="Gene3D" id="3.40.630.30">
    <property type="match status" value="1"/>
</dbReference>